<evidence type="ECO:0008006" key="3">
    <source>
        <dbReference type="Google" id="ProtNLM"/>
    </source>
</evidence>
<keyword evidence="2" id="KW-1185">Reference proteome</keyword>
<reference evidence="1 2" key="1">
    <citation type="submission" date="2016-10" db="EMBL/GenBank/DDBJ databases">
        <authorList>
            <person name="de Groot N.N."/>
        </authorList>
    </citation>
    <scope>NUCLEOTIDE SEQUENCE [LARGE SCALE GENOMIC DNA]</scope>
    <source>
        <strain evidence="1 2">HLD2</strain>
    </source>
</reference>
<dbReference type="NCBIfam" id="TIGR04282">
    <property type="entry name" value="glyco_like_cofC"/>
    <property type="match status" value="1"/>
</dbReference>
<protein>
    <recommendedName>
        <fullName evidence="3">Glycosyltransferase</fullName>
    </recommendedName>
</protein>
<dbReference type="EMBL" id="FMWD01000004">
    <property type="protein sequence ID" value="SCZ58379.1"/>
    <property type="molecule type" value="Genomic_DNA"/>
</dbReference>
<accession>A0A1G5QAT1</accession>
<dbReference type="STRING" id="415747.SAMN03097708_01679"/>
<dbReference type="PANTHER" id="PTHR36529">
    <property type="entry name" value="SLL1095 PROTEIN"/>
    <property type="match status" value="1"/>
</dbReference>
<proteinExistence type="predicted"/>
<dbReference type="InterPro" id="IPR018641">
    <property type="entry name" value="Trfase_1_rSAM/seldom-assoc"/>
</dbReference>
<dbReference type="PANTHER" id="PTHR36529:SF1">
    <property type="entry name" value="GLYCOSYLTRANSFERASE"/>
    <property type="match status" value="1"/>
</dbReference>
<evidence type="ECO:0000313" key="1">
    <source>
        <dbReference type="EMBL" id="SCZ58379.1"/>
    </source>
</evidence>
<name>A0A1G5QAT1_9GAMM</name>
<organism evidence="1 2">
    <name type="scientific">Thiohalomonas denitrificans</name>
    <dbReference type="NCBI Taxonomy" id="415747"/>
    <lineage>
        <taxon>Bacteria</taxon>
        <taxon>Pseudomonadati</taxon>
        <taxon>Pseudomonadota</taxon>
        <taxon>Gammaproteobacteria</taxon>
        <taxon>Thiohalomonadales</taxon>
        <taxon>Thiohalomonadaceae</taxon>
        <taxon>Thiohalomonas</taxon>
    </lineage>
</organism>
<dbReference type="SUPFAM" id="SSF53448">
    <property type="entry name" value="Nucleotide-diphospho-sugar transferases"/>
    <property type="match status" value="1"/>
</dbReference>
<dbReference type="InterPro" id="IPR029044">
    <property type="entry name" value="Nucleotide-diphossugar_trans"/>
</dbReference>
<sequence length="211" mass="23011">MSFTSANRLLVFAKAPVPGRAKTRLIPALGAEGAAALQARLLWHTLATAGQGGAIVELWCHPDPDHPLFSECAEHAEMLLCTQRGNNLGERMQNAFAAALDEGPAVLIGTDCPALEPRDLVEAFGALRDSDAVLGPALDGGYYLLGLRRLHPSLFDDIRWGSAHVLDETRQRLKQLGWKWRELAVKSDIDRPEDLVHLPATLRINKEVSAV</sequence>
<evidence type="ECO:0000313" key="2">
    <source>
        <dbReference type="Proteomes" id="UP000199648"/>
    </source>
</evidence>
<dbReference type="RefSeq" id="WP_092995274.1">
    <property type="nucleotide sequence ID" value="NZ_FMWD01000004.1"/>
</dbReference>
<dbReference type="Pfam" id="PF09837">
    <property type="entry name" value="DUF2064"/>
    <property type="match status" value="1"/>
</dbReference>
<dbReference type="Proteomes" id="UP000199648">
    <property type="component" value="Unassembled WGS sequence"/>
</dbReference>
<gene>
    <name evidence="1" type="ORF">SAMN03097708_01679</name>
</gene>
<dbReference type="Gene3D" id="3.90.550.10">
    <property type="entry name" value="Spore Coat Polysaccharide Biosynthesis Protein SpsA, Chain A"/>
    <property type="match status" value="1"/>
</dbReference>
<dbReference type="OrthoDB" id="9798250at2"/>
<dbReference type="AlphaFoldDB" id="A0A1G5QAT1"/>